<name>A0A2P4WY94_9STRA</name>
<feature type="region of interest" description="Disordered" evidence="1">
    <location>
        <begin position="1"/>
        <end position="39"/>
    </location>
</feature>
<dbReference type="PANTHER" id="PTHR37066">
    <property type="entry name" value="HELICASE-ASSOCIATED"/>
    <property type="match status" value="1"/>
</dbReference>
<dbReference type="SUPFAM" id="SSF56784">
    <property type="entry name" value="HAD-like"/>
    <property type="match status" value="1"/>
</dbReference>
<organism evidence="3 4">
    <name type="scientific">Phytophthora palmivora</name>
    <dbReference type="NCBI Taxonomy" id="4796"/>
    <lineage>
        <taxon>Eukaryota</taxon>
        <taxon>Sar</taxon>
        <taxon>Stramenopiles</taxon>
        <taxon>Oomycota</taxon>
        <taxon>Peronosporomycetes</taxon>
        <taxon>Peronosporales</taxon>
        <taxon>Peronosporaceae</taxon>
        <taxon>Phytophthora</taxon>
    </lineage>
</organism>
<dbReference type="OrthoDB" id="4567at2759"/>
<dbReference type="InterPro" id="IPR013209">
    <property type="entry name" value="LNS2"/>
</dbReference>
<dbReference type="Gene3D" id="3.40.50.1000">
    <property type="entry name" value="HAD superfamily/HAD-like"/>
    <property type="match status" value="1"/>
</dbReference>
<dbReference type="EMBL" id="NCKW01020296">
    <property type="protein sequence ID" value="POM58271.1"/>
    <property type="molecule type" value="Genomic_DNA"/>
</dbReference>
<dbReference type="Pfam" id="PF08235">
    <property type="entry name" value="LNS2"/>
    <property type="match status" value="1"/>
</dbReference>
<accession>A0A2P4WY94</accession>
<keyword evidence="4" id="KW-1185">Reference proteome</keyword>
<comment type="caution">
    <text evidence="3">The sequence shown here is derived from an EMBL/GenBank/DDBJ whole genome shotgun (WGS) entry which is preliminary data.</text>
</comment>
<dbReference type="InterPro" id="IPR036412">
    <property type="entry name" value="HAD-like_sf"/>
</dbReference>
<evidence type="ECO:0000313" key="4">
    <source>
        <dbReference type="Proteomes" id="UP000237271"/>
    </source>
</evidence>
<evidence type="ECO:0000256" key="1">
    <source>
        <dbReference type="SAM" id="MobiDB-lite"/>
    </source>
</evidence>
<gene>
    <name evidence="3" type="ORF">PHPALM_37105</name>
</gene>
<sequence length="722" mass="80858">MPPPEKASSTGDIDDYEAMSLFGGPSVPPPPPAPVKSMSTSVIDDHESYNLFGIGPSVPVATAVTKEAAPMASTAPVEEGGIGEMPVPSAAPVSPANYDLFPALASTDKAEQVETIENESELFPSSRGLSHSDSSSSATGTTSDGSFRGDLPRANSNALQVASVEQGTSPSYKMAGNAVDIVAVKNMDGQYLTTSWHVSFSWSRFRTSYATGVGDMVRILVNGKELPTKMELQEHLSDEYPNLVRFEHYQKYTNTVRYVDAKLHLWGPNESVVVVDLDGTLTISDVEGHIRTLRLGQYDFLHAGACDFFTKLHELGMRIVYLTARPLDWASASRTHLENAMQQSIPLPPGVLITNSTGLTGALFTEVVNKTPHLFKIQVLNELQLTLIHAGRVVEHPVFVAGFGNRPTDIVAYEEVGIDPSLIFMLDPYSNVKAVSDPRLYESYSDPNAMLWMLPKLKHRVPIEKVGRIDDYTVRELVLAEDREQLRVAEMQARRLQQEEFEQLQGMKLGTTISRFLKACASAKKPAKRQKLDEIGARLQELGVPNVDDWKRYLWGEVTVPAMQTYKSIHGDLLMPVSFTVPKGDDRWPRSTWGYKLGYWTSELRRNKGKLLWYQLEDLEVMDFSWNAREARWNRYFIPAMQRYKELHGAVQVPQRFVVPCDDPNWPPELGGYRLGQKVNNLRCGDNEEEEIELIYKNWMLLETLHEVEEISDIDEEDSDGE</sequence>
<feature type="domain" description="LNS2/PITP" evidence="2">
    <location>
        <begin position="273"/>
        <end position="435"/>
    </location>
</feature>
<proteinExistence type="predicted"/>
<feature type="region of interest" description="Disordered" evidence="1">
    <location>
        <begin position="110"/>
        <end position="152"/>
    </location>
</feature>
<feature type="compositionally biased region" description="Low complexity" evidence="1">
    <location>
        <begin position="125"/>
        <end position="146"/>
    </location>
</feature>
<evidence type="ECO:0000259" key="2">
    <source>
        <dbReference type="SMART" id="SM00775"/>
    </source>
</evidence>
<dbReference type="PANTHER" id="PTHR37066:SF1">
    <property type="entry name" value="LNS2_PITP DOMAIN-CONTAINING PROTEIN"/>
    <property type="match status" value="1"/>
</dbReference>
<dbReference type="SMART" id="SM00775">
    <property type="entry name" value="LNS2"/>
    <property type="match status" value="1"/>
</dbReference>
<dbReference type="InterPro" id="IPR031315">
    <property type="entry name" value="LNS2/PITP"/>
</dbReference>
<dbReference type="InterPro" id="IPR023214">
    <property type="entry name" value="HAD_sf"/>
</dbReference>
<reference evidence="3 4" key="1">
    <citation type="journal article" date="2017" name="Genome Biol. Evol.">
        <title>Phytophthora megakarya and P. palmivora, closely related causal agents of cacao black pod rot, underwent increases in genome sizes and gene numbers by different mechanisms.</title>
        <authorList>
            <person name="Ali S.S."/>
            <person name="Shao J."/>
            <person name="Lary D.J."/>
            <person name="Kronmiller B."/>
            <person name="Shen D."/>
            <person name="Strem M.D."/>
            <person name="Amoako-Attah I."/>
            <person name="Akrofi A.Y."/>
            <person name="Begoude B.A."/>
            <person name="Ten Hoopen G.M."/>
            <person name="Coulibaly K."/>
            <person name="Kebe B.I."/>
            <person name="Melnick R.L."/>
            <person name="Guiltinan M.J."/>
            <person name="Tyler B.M."/>
            <person name="Meinhardt L.W."/>
            <person name="Bailey B.A."/>
        </authorList>
    </citation>
    <scope>NUCLEOTIDE SEQUENCE [LARGE SCALE GENOMIC DNA]</scope>
    <source>
        <strain evidence="4">sbr112.9</strain>
    </source>
</reference>
<dbReference type="AlphaFoldDB" id="A0A2P4WY94"/>
<dbReference type="Pfam" id="PF04571">
    <property type="entry name" value="Lipin_N"/>
    <property type="match status" value="1"/>
</dbReference>
<dbReference type="InterPro" id="IPR007651">
    <property type="entry name" value="Lipin_N"/>
</dbReference>
<protein>
    <submittedName>
        <fullName evidence="3">Lipin-like protein</fullName>
    </submittedName>
</protein>
<dbReference type="Proteomes" id="UP000237271">
    <property type="component" value="Unassembled WGS sequence"/>
</dbReference>
<evidence type="ECO:0000313" key="3">
    <source>
        <dbReference type="EMBL" id="POM58271.1"/>
    </source>
</evidence>